<evidence type="ECO:0000313" key="2">
    <source>
        <dbReference type="Proteomes" id="UP000054477"/>
    </source>
</evidence>
<dbReference type="OrthoDB" id="10483528at2759"/>
<dbReference type="EMBL" id="KN838584">
    <property type="protein sequence ID" value="KIK03073.1"/>
    <property type="molecule type" value="Genomic_DNA"/>
</dbReference>
<name>A0A0C9Y4R9_9AGAR</name>
<dbReference type="HOGENOM" id="CLU_154021_0_0_1"/>
<dbReference type="Proteomes" id="UP000054477">
    <property type="component" value="Unassembled WGS sequence"/>
</dbReference>
<reference evidence="1 2" key="1">
    <citation type="submission" date="2014-04" db="EMBL/GenBank/DDBJ databases">
        <authorList>
            <consortium name="DOE Joint Genome Institute"/>
            <person name="Kuo A."/>
            <person name="Kohler A."/>
            <person name="Nagy L.G."/>
            <person name="Floudas D."/>
            <person name="Copeland A."/>
            <person name="Barry K.W."/>
            <person name="Cichocki N."/>
            <person name="Veneault-Fourrey C."/>
            <person name="LaButti K."/>
            <person name="Lindquist E.A."/>
            <person name="Lipzen A."/>
            <person name="Lundell T."/>
            <person name="Morin E."/>
            <person name="Murat C."/>
            <person name="Sun H."/>
            <person name="Tunlid A."/>
            <person name="Henrissat B."/>
            <person name="Grigoriev I.V."/>
            <person name="Hibbett D.S."/>
            <person name="Martin F."/>
            <person name="Nordberg H.P."/>
            <person name="Cantor M.N."/>
            <person name="Hua S.X."/>
        </authorList>
    </citation>
    <scope>NUCLEOTIDE SEQUENCE [LARGE SCALE GENOMIC DNA]</scope>
    <source>
        <strain evidence="1 2">LaAM-08-1</strain>
    </source>
</reference>
<keyword evidence="2" id="KW-1185">Reference proteome</keyword>
<protein>
    <submittedName>
        <fullName evidence="1">Uncharacterized protein</fullName>
    </submittedName>
</protein>
<evidence type="ECO:0000313" key="1">
    <source>
        <dbReference type="EMBL" id="KIK03073.1"/>
    </source>
</evidence>
<accession>A0A0C9Y4R9</accession>
<reference evidence="2" key="2">
    <citation type="submission" date="2015-01" db="EMBL/GenBank/DDBJ databases">
        <title>Evolutionary Origins and Diversification of the Mycorrhizal Mutualists.</title>
        <authorList>
            <consortium name="DOE Joint Genome Institute"/>
            <consortium name="Mycorrhizal Genomics Consortium"/>
            <person name="Kohler A."/>
            <person name="Kuo A."/>
            <person name="Nagy L.G."/>
            <person name="Floudas D."/>
            <person name="Copeland A."/>
            <person name="Barry K.W."/>
            <person name="Cichocki N."/>
            <person name="Veneault-Fourrey C."/>
            <person name="LaButti K."/>
            <person name="Lindquist E.A."/>
            <person name="Lipzen A."/>
            <person name="Lundell T."/>
            <person name="Morin E."/>
            <person name="Murat C."/>
            <person name="Riley R."/>
            <person name="Ohm R."/>
            <person name="Sun H."/>
            <person name="Tunlid A."/>
            <person name="Henrissat B."/>
            <person name="Grigoriev I.V."/>
            <person name="Hibbett D.S."/>
            <person name="Martin F."/>
        </authorList>
    </citation>
    <scope>NUCLEOTIDE SEQUENCE [LARGE SCALE GENOMIC DNA]</scope>
    <source>
        <strain evidence="2">LaAM-08-1</strain>
    </source>
</reference>
<gene>
    <name evidence="1" type="ORF">K443DRAFT_131587</name>
</gene>
<sequence length="103" mass="11625">MKTAHVGSDDVSRSVQRAFRCWDDNKDYDVKDIGKETGVGAHSQPTITSTTIYALIRRRRGWMAGDHRAEGADSGEERWGVTMRLKYILNLSAQTPEPPYANR</sequence>
<organism evidence="1 2">
    <name type="scientific">Laccaria amethystina LaAM-08-1</name>
    <dbReference type="NCBI Taxonomy" id="1095629"/>
    <lineage>
        <taxon>Eukaryota</taxon>
        <taxon>Fungi</taxon>
        <taxon>Dikarya</taxon>
        <taxon>Basidiomycota</taxon>
        <taxon>Agaricomycotina</taxon>
        <taxon>Agaricomycetes</taxon>
        <taxon>Agaricomycetidae</taxon>
        <taxon>Agaricales</taxon>
        <taxon>Agaricineae</taxon>
        <taxon>Hydnangiaceae</taxon>
        <taxon>Laccaria</taxon>
    </lineage>
</organism>
<proteinExistence type="predicted"/>
<dbReference type="AlphaFoldDB" id="A0A0C9Y4R9"/>